<feature type="non-terminal residue" evidence="1">
    <location>
        <position position="1"/>
    </location>
</feature>
<proteinExistence type="predicted"/>
<accession>A0A4Y2VVY0</accession>
<gene>
    <name evidence="1" type="ORF">AVEN_109529_1</name>
</gene>
<dbReference type="EMBL" id="BGPR01051442">
    <property type="protein sequence ID" value="GBO28394.1"/>
    <property type="molecule type" value="Genomic_DNA"/>
</dbReference>
<evidence type="ECO:0000313" key="2">
    <source>
        <dbReference type="Proteomes" id="UP000499080"/>
    </source>
</evidence>
<evidence type="ECO:0000313" key="1">
    <source>
        <dbReference type="EMBL" id="GBO28394.1"/>
    </source>
</evidence>
<dbReference type="Proteomes" id="UP000499080">
    <property type="component" value="Unassembled WGS sequence"/>
</dbReference>
<organism evidence="1 2">
    <name type="scientific">Araneus ventricosus</name>
    <name type="common">Orbweaver spider</name>
    <name type="synonym">Epeira ventricosa</name>
    <dbReference type="NCBI Taxonomy" id="182803"/>
    <lineage>
        <taxon>Eukaryota</taxon>
        <taxon>Metazoa</taxon>
        <taxon>Ecdysozoa</taxon>
        <taxon>Arthropoda</taxon>
        <taxon>Chelicerata</taxon>
        <taxon>Arachnida</taxon>
        <taxon>Araneae</taxon>
        <taxon>Araneomorphae</taxon>
        <taxon>Entelegynae</taxon>
        <taxon>Araneoidea</taxon>
        <taxon>Araneidae</taxon>
        <taxon>Araneus</taxon>
    </lineage>
</organism>
<comment type="caution">
    <text evidence="1">The sequence shown here is derived from an EMBL/GenBank/DDBJ whole genome shotgun (WGS) entry which is preliminary data.</text>
</comment>
<keyword evidence="2" id="KW-1185">Reference proteome</keyword>
<reference evidence="1 2" key="1">
    <citation type="journal article" date="2019" name="Sci. Rep.">
        <title>Orb-weaving spider Araneus ventricosus genome elucidates the spidroin gene catalogue.</title>
        <authorList>
            <person name="Kono N."/>
            <person name="Nakamura H."/>
            <person name="Ohtoshi R."/>
            <person name="Moran D.A.P."/>
            <person name="Shinohara A."/>
            <person name="Yoshida Y."/>
            <person name="Fujiwara M."/>
            <person name="Mori M."/>
            <person name="Tomita M."/>
            <person name="Arakawa K."/>
        </authorList>
    </citation>
    <scope>NUCLEOTIDE SEQUENCE [LARGE SCALE GENOMIC DNA]</scope>
</reference>
<sequence length="60" mass="6723">PLLHVPEEVIVTWCLTQKDGRQSGEIRAVEPVLKARGRRRCSSLGDQVARRCGWYSPTCG</sequence>
<protein>
    <submittedName>
        <fullName evidence="1">Uncharacterized protein</fullName>
    </submittedName>
</protein>
<dbReference type="AlphaFoldDB" id="A0A4Y2VVY0"/>
<name>A0A4Y2VVY0_ARAVE</name>